<keyword evidence="1" id="KW-0472">Membrane</keyword>
<evidence type="ECO:0000313" key="2">
    <source>
        <dbReference type="EMBL" id="SDX75273.1"/>
    </source>
</evidence>
<keyword evidence="1" id="KW-0812">Transmembrane</keyword>
<keyword evidence="1" id="KW-1133">Transmembrane helix</keyword>
<sequence length="73" mass="8310">MYGRTLFGLNFSVMRSMKYMLTALPANILDSFLGLVSLGLALLQKFQQRFQRLIGHIAIAYNHIPQVVIGKRQ</sequence>
<feature type="transmembrane region" description="Helical" evidence="1">
    <location>
        <begin position="20"/>
        <end position="43"/>
    </location>
</feature>
<proteinExistence type="predicted"/>
<protein>
    <submittedName>
        <fullName evidence="2">Uncharacterized protein</fullName>
    </submittedName>
</protein>
<dbReference type="EMBL" id="FNOY01000007">
    <property type="protein sequence ID" value="SDX75273.1"/>
    <property type="molecule type" value="Genomic_DNA"/>
</dbReference>
<keyword evidence="3" id="KW-1185">Reference proteome</keyword>
<dbReference type="AlphaFoldDB" id="A0A1H3E952"/>
<evidence type="ECO:0000256" key="1">
    <source>
        <dbReference type="SAM" id="Phobius"/>
    </source>
</evidence>
<gene>
    <name evidence="2" type="ORF">SAMN05421881_100756</name>
</gene>
<evidence type="ECO:0000313" key="3">
    <source>
        <dbReference type="Proteomes" id="UP000198640"/>
    </source>
</evidence>
<organism evidence="2 3">
    <name type="scientific">Nitrosomonas halophila</name>
    <dbReference type="NCBI Taxonomy" id="44576"/>
    <lineage>
        <taxon>Bacteria</taxon>
        <taxon>Pseudomonadati</taxon>
        <taxon>Pseudomonadota</taxon>
        <taxon>Betaproteobacteria</taxon>
        <taxon>Nitrosomonadales</taxon>
        <taxon>Nitrosomonadaceae</taxon>
        <taxon>Nitrosomonas</taxon>
    </lineage>
</organism>
<dbReference type="Proteomes" id="UP000198640">
    <property type="component" value="Unassembled WGS sequence"/>
</dbReference>
<accession>A0A1H3E952</accession>
<name>A0A1H3E952_9PROT</name>
<reference evidence="2 3" key="1">
    <citation type="submission" date="2016-10" db="EMBL/GenBank/DDBJ databases">
        <authorList>
            <person name="de Groot N.N."/>
        </authorList>
    </citation>
    <scope>NUCLEOTIDE SEQUENCE [LARGE SCALE GENOMIC DNA]</scope>
    <source>
        <strain evidence="2 3">Nm1</strain>
    </source>
</reference>